<evidence type="ECO:0000256" key="8">
    <source>
        <dbReference type="ARBA" id="ARBA00022771"/>
    </source>
</evidence>
<dbReference type="GO" id="GO:0035556">
    <property type="term" value="P:intracellular signal transduction"/>
    <property type="evidence" value="ECO:0007669"/>
    <property type="project" value="InterPro"/>
</dbReference>
<organism evidence="20 21">
    <name type="scientific">Drosophila hydei</name>
    <name type="common">Fruit fly</name>
    <dbReference type="NCBI Taxonomy" id="7224"/>
    <lineage>
        <taxon>Eukaryota</taxon>
        <taxon>Metazoa</taxon>
        <taxon>Ecdysozoa</taxon>
        <taxon>Arthropoda</taxon>
        <taxon>Hexapoda</taxon>
        <taxon>Insecta</taxon>
        <taxon>Pterygota</taxon>
        <taxon>Neoptera</taxon>
        <taxon>Endopterygota</taxon>
        <taxon>Diptera</taxon>
        <taxon>Brachycera</taxon>
        <taxon>Muscomorpha</taxon>
        <taxon>Ephydroidea</taxon>
        <taxon>Drosophilidae</taxon>
        <taxon>Drosophila</taxon>
    </lineage>
</organism>
<dbReference type="Gene3D" id="3.30.810.10">
    <property type="entry name" value="2-Layer Sandwich"/>
    <property type="match status" value="1"/>
</dbReference>
<dbReference type="KEGG" id="dhe:111605347"/>
<evidence type="ECO:0000256" key="2">
    <source>
        <dbReference type="ARBA" id="ARBA00012009"/>
    </source>
</evidence>
<dbReference type="FunFam" id="3.30.810.10:FF:000001">
    <property type="entry name" value="1-phosphatidylinositol 3-phosphate 5-kinase FAB1"/>
    <property type="match status" value="1"/>
</dbReference>
<proteinExistence type="predicted"/>
<dbReference type="FunFam" id="3.50.7.10:FF:000007">
    <property type="entry name" value="1-phosphatidylinositol 3-phosphate 5-kinase isoform X1"/>
    <property type="match status" value="1"/>
</dbReference>
<dbReference type="RefSeq" id="XP_023179590.2">
    <property type="nucleotide sequence ID" value="XM_023323822.2"/>
</dbReference>
<evidence type="ECO:0000256" key="9">
    <source>
        <dbReference type="ARBA" id="ARBA00022777"/>
    </source>
</evidence>
<dbReference type="Gene3D" id="3.50.7.10">
    <property type="entry name" value="GroEL"/>
    <property type="match status" value="1"/>
</dbReference>
<keyword evidence="10" id="KW-0862">Zinc</keyword>
<dbReference type="SMART" id="SM00049">
    <property type="entry name" value="DEP"/>
    <property type="match status" value="1"/>
</dbReference>
<dbReference type="PANTHER" id="PTHR45748:SF7">
    <property type="entry name" value="1-PHOSPHATIDYLINOSITOL 3-PHOSPHATE 5-KINASE-RELATED"/>
    <property type="match status" value="1"/>
</dbReference>
<dbReference type="SUPFAM" id="SSF57903">
    <property type="entry name" value="FYVE/PHD zinc finger"/>
    <property type="match status" value="1"/>
</dbReference>
<keyword evidence="7" id="KW-0967">Endosome</keyword>
<dbReference type="OrthoDB" id="158357at2759"/>
<keyword evidence="4 15" id="KW-0808">Transferase</keyword>
<dbReference type="InterPro" id="IPR002423">
    <property type="entry name" value="Cpn60/GroEL/TCP-1"/>
</dbReference>
<feature type="region of interest" description="Disordered" evidence="16">
    <location>
        <begin position="1"/>
        <end position="37"/>
    </location>
</feature>
<feature type="region of interest" description="Disordered" evidence="16">
    <location>
        <begin position="752"/>
        <end position="797"/>
    </location>
</feature>
<feature type="compositionally biased region" description="Low complexity" evidence="16">
    <location>
        <begin position="138"/>
        <end position="147"/>
    </location>
</feature>
<dbReference type="Gene3D" id="3.30.800.10">
    <property type="entry name" value="Phosphatidylinositol Phosphate Kinase II Beta"/>
    <property type="match status" value="1"/>
</dbReference>
<comment type="subcellular location">
    <subcellularLocation>
        <location evidence="1">Endosome membrane</location>
    </subcellularLocation>
</comment>
<evidence type="ECO:0000256" key="12">
    <source>
        <dbReference type="ARBA" id="ARBA00023136"/>
    </source>
</evidence>
<dbReference type="InterPro" id="IPR027484">
    <property type="entry name" value="PInositol-4-P-5-kinase_N"/>
</dbReference>
<evidence type="ECO:0000256" key="10">
    <source>
        <dbReference type="ARBA" id="ARBA00022833"/>
    </source>
</evidence>
<dbReference type="InterPro" id="IPR017455">
    <property type="entry name" value="Znf_FYVE-rel"/>
</dbReference>
<dbReference type="InterPro" id="IPR013083">
    <property type="entry name" value="Znf_RING/FYVE/PHD"/>
</dbReference>
<feature type="compositionally biased region" description="Polar residues" evidence="16">
    <location>
        <begin position="761"/>
        <end position="781"/>
    </location>
</feature>
<dbReference type="GO" id="GO:0008270">
    <property type="term" value="F:zinc ion binding"/>
    <property type="evidence" value="ECO:0007669"/>
    <property type="project" value="UniProtKB-KW"/>
</dbReference>
<dbReference type="GO" id="GO:0005524">
    <property type="term" value="F:ATP binding"/>
    <property type="evidence" value="ECO:0007669"/>
    <property type="project" value="UniProtKB-UniRule"/>
</dbReference>
<dbReference type="PROSITE" id="PS51455">
    <property type="entry name" value="PIPK"/>
    <property type="match status" value="1"/>
</dbReference>
<dbReference type="GO" id="GO:0052810">
    <property type="term" value="F:1-phosphatidylinositol-5-kinase activity"/>
    <property type="evidence" value="ECO:0007669"/>
    <property type="project" value="UniProtKB-ARBA"/>
</dbReference>
<dbReference type="Pfam" id="PF01504">
    <property type="entry name" value="PIP5K"/>
    <property type="match status" value="1"/>
</dbReference>
<evidence type="ECO:0000256" key="13">
    <source>
        <dbReference type="ARBA" id="ARBA00052820"/>
    </source>
</evidence>
<dbReference type="InterPro" id="IPR027409">
    <property type="entry name" value="GroEL-like_apical_dom_sf"/>
</dbReference>
<dbReference type="SUPFAM" id="SSF52029">
    <property type="entry name" value="GroEL apical domain-like"/>
    <property type="match status" value="1"/>
</dbReference>
<feature type="compositionally biased region" description="Low complexity" evidence="16">
    <location>
        <begin position="106"/>
        <end position="121"/>
    </location>
</feature>
<dbReference type="GeneID" id="111605347"/>
<dbReference type="CDD" id="cd15725">
    <property type="entry name" value="FYVE_PIKfyve_Fab1"/>
    <property type="match status" value="1"/>
</dbReference>
<feature type="domain" description="DEP" evidence="18">
    <location>
        <begin position="363"/>
        <end position="417"/>
    </location>
</feature>
<dbReference type="CDD" id="cd17300">
    <property type="entry name" value="PIPKc_PIKfyve"/>
    <property type="match status" value="1"/>
</dbReference>
<evidence type="ECO:0000256" key="4">
    <source>
        <dbReference type="ARBA" id="ARBA00022679"/>
    </source>
</evidence>
<dbReference type="Proteomes" id="UP000504633">
    <property type="component" value="Unplaced"/>
</dbReference>
<dbReference type="InterPro" id="IPR027483">
    <property type="entry name" value="PInositol-4-P-4/5-kinase_C_sf"/>
</dbReference>
<comment type="catalytic activity">
    <reaction evidence="13">
        <text>a 1,2-diacyl-sn-glycero-3-phospho-(1D-myo-inositol-3-phosphate) + ATP = a 1,2-diacyl-sn-glycero-3-phospho-(1D-myo-inositol-3,5-bisphosphate) + ADP + H(+)</text>
        <dbReference type="Rhea" id="RHEA:13609"/>
        <dbReference type="ChEBI" id="CHEBI:15378"/>
        <dbReference type="ChEBI" id="CHEBI:30616"/>
        <dbReference type="ChEBI" id="CHEBI:57923"/>
        <dbReference type="ChEBI" id="CHEBI:58088"/>
        <dbReference type="ChEBI" id="CHEBI:456216"/>
        <dbReference type="EC" id="2.7.1.150"/>
    </reaction>
    <physiologicalReaction direction="left-to-right" evidence="13">
        <dbReference type="Rhea" id="RHEA:13610"/>
    </physiologicalReaction>
</comment>
<dbReference type="InterPro" id="IPR011011">
    <property type="entry name" value="Znf_FYVE_PHD"/>
</dbReference>
<dbReference type="EC" id="2.7.1.150" evidence="2"/>
<evidence type="ECO:0000256" key="3">
    <source>
        <dbReference type="ARBA" id="ARBA00022553"/>
    </source>
</evidence>
<dbReference type="SMART" id="SM00064">
    <property type="entry name" value="FYVE"/>
    <property type="match status" value="1"/>
</dbReference>
<gene>
    <name evidence="21" type="primary">LOC111605347</name>
</gene>
<dbReference type="Pfam" id="PF01363">
    <property type="entry name" value="FYVE"/>
    <property type="match status" value="1"/>
</dbReference>
<evidence type="ECO:0000313" key="20">
    <source>
        <dbReference type="Proteomes" id="UP000504633"/>
    </source>
</evidence>
<dbReference type="Pfam" id="PF00118">
    <property type="entry name" value="Cpn60_TCP1"/>
    <property type="match status" value="1"/>
</dbReference>
<dbReference type="InterPro" id="IPR044769">
    <property type="entry name" value="PIKfyve_PIPKc"/>
</dbReference>
<dbReference type="InterPro" id="IPR000591">
    <property type="entry name" value="DEP_dom"/>
</dbReference>
<dbReference type="PROSITE" id="PS50186">
    <property type="entry name" value="DEP"/>
    <property type="match status" value="1"/>
</dbReference>
<dbReference type="GO" id="GO:0000285">
    <property type="term" value="F:1-phosphatidylinositol-3-phosphate 5-kinase activity"/>
    <property type="evidence" value="ECO:0007669"/>
    <property type="project" value="UniProtKB-EC"/>
</dbReference>
<keyword evidence="12" id="KW-0472">Membrane</keyword>
<keyword evidence="9 15" id="KW-0418">Kinase</keyword>
<evidence type="ECO:0000256" key="5">
    <source>
        <dbReference type="ARBA" id="ARBA00022723"/>
    </source>
</evidence>
<dbReference type="PANTHER" id="PTHR45748">
    <property type="entry name" value="1-PHOSPHATIDYLINOSITOL 3-PHOSPHATE 5-KINASE-RELATED"/>
    <property type="match status" value="1"/>
</dbReference>
<feature type="compositionally biased region" description="Low complexity" evidence="16">
    <location>
        <begin position="1"/>
        <end position="29"/>
    </location>
</feature>
<dbReference type="SMART" id="SM00330">
    <property type="entry name" value="PIPKc"/>
    <property type="match status" value="1"/>
</dbReference>
<dbReference type="FunFam" id="3.30.40.10:FF:000057">
    <property type="entry name" value="1-phosphatidylinositol 3-phosphate 5-kinase isoform X1"/>
    <property type="match status" value="1"/>
</dbReference>
<dbReference type="PROSITE" id="PS50178">
    <property type="entry name" value="ZF_FYVE"/>
    <property type="match status" value="1"/>
</dbReference>
<accession>A0A6J1MDS1</accession>
<sequence length="1828" mass="206271">MSSSSNTSNSNSNSNSSNSNNNSNNNNNSIHQHLHSPSKLTEFARNFEDKPDSLFGRVVNKIQNVYNQSYNTVNDMSSGTSSSVQVGKSKFYDERKSANVERSAANLDSDSTQHSSSNSLNAVRPQPPTSLKLRKSSETQSTSTTTTVDETAEANERIDELPGEANQVRTVSNVLKHISHIVASKNNNDLRNYKETELQQLWMPDSKAKECYDCAQKFSTFRRKHHCRLCGQIFCSKCCNQVVPGSIIRCEGDLKVCNYCSKIVLTSLKSSSSNMDENMQALQQHLSNKLEVQDNAPNTLSTQKQPVQLSRKTSLGYQEERFSSQANYTMLSMDDRKYILQQSNSLITLHEEMQRELPVQNCGQLLIEFLNTNNKSANEVQAVAILNAMLAAGFLEPIVPDTEQTEFDATLHYRFAELSRAGAAVAVAVDKSNDCSNPISPQFDISAEPQPPKSMDVSLSFQSAHDLELENDMCSTAVSTKLLESYCEHEEQLLAQLLRAHQLDAEWGKVLQTLCSTAANHFKPEYCTNDLMDIRNYVNFKKVPGGRRKDSQIVHGVAFSKNVAHKDMATHVEFPRILLLQCPIVYERIEGKFVTIETVLLQEKEYLRNVCARIMKFEPNVVLVHKNVAGIAQDFLRSYGVTLVLDVKLSVMERLARTLQCDIVSSIESNITMPKLGYCNGFYIRNYSGGKTLMFFENLNSPRGYTCLLRGGNNAELTRVKKVASALLFARYNWRLEMSFLLDEFAQPLTPKPSIFDSKEPSPNTENAAEQQSEGETQLRSSIKRPLTERKSDEKVTAAVSENVADFTDPLRSSQIEPVSSPAANVPALAVEMRYDNRFRNALSSTVLSVSPFLTFPLPYLETEQGRNCKLRKLFPAELYFSKQWSKSTGALERPESLETDPLKSNAEPSNKENEQQLLPAHDFVKMKITTAVTSRDIQTLLAEFRSFGGRLPKGKASMLKKKKKISEVIQRPQKVTDEQLYKDALDPQNHQRLPVLFCSFHNNPKDVSSFCKLPMLLDMKFYGQHDIMLEQFLQRYCCLFNSMCPSCNLPMLGHVRRYVHSLGCVHVYLTDDLTRSDPKRIYFTSWCSICNATTPAVPLSDAAKRLSLAKYLELRFHGHAYKRRPPTDTGSGAAEQSSPCEHSLHRDYVHHFSFRGVGAKFQYTPVEVWETELPSLTLQLELPKPFIGVQVQEEIKSFSIRGHEVYTRIHERIADLATEEENSPLVSTLKATLTKDQFTFKQKVEIVHTLLTEHMVNSYDIADALIMAKRVLAENIELWGPRLHEIEQLAQKHAKQPHHVDAGTICTEELRPEHPDAIASQELAKSKASSQQVDGAAVEYAGEENPDTDKKLTVDQMIASTVNMKKSIKSRLLTRRQTPTSQSNLLQTPFSAQEHLTLPMGSIPVVVRENDLSSVIAYSLTSPEYQRSLTGLNAGEVSGGDAQSSPQPKHKQLDSDADEPAVSVESEERNKAKAQPQTQQQPQPPSAHVTLTFGPNSQFQCKIYFAREFDAMRAKSLSPPKLDRMLYRRLEKSKMREELRISQNRNGSDIEIVRKPSDVSGVPLKEQLDAEEESRIALARSLSSSVHWEARGGKSGSRFCKTLDDRFVLKEMGKREMTIFDNFAPEYFEYIAKCQQQQQQPTLLAKIFGVFKVSIKKKDSFVEKTLLVMENLFYGCDISDKFDLKGSERNRLVDPTNMNGEIVLLDENLVQMSWSKPLYVLSHSKAVLRDALQRDASFLERNEIMDYSLLVGLDNKRNVLVLGIIDYIRTFTLDKKLESIIKQTGWLGGGMAKPTIVAPQPYKQRFVDAMDRYFNTVPDRWEGLSKI</sequence>
<dbReference type="GO" id="GO:0016192">
    <property type="term" value="P:vesicle-mediated transport"/>
    <property type="evidence" value="ECO:0007669"/>
    <property type="project" value="UniProtKB-ARBA"/>
</dbReference>
<protein>
    <recommendedName>
        <fullName evidence="2">1-phosphatidylinositol-3-phosphate 5-kinase</fullName>
        <ecNumber evidence="2">2.7.1.150</ecNumber>
    </recommendedName>
</protein>
<keyword evidence="20" id="KW-1185">Reference proteome</keyword>
<dbReference type="SUPFAM" id="SSF56104">
    <property type="entry name" value="SAICAR synthase-like"/>
    <property type="match status" value="1"/>
</dbReference>
<evidence type="ECO:0000256" key="15">
    <source>
        <dbReference type="PROSITE-ProRule" id="PRU00781"/>
    </source>
</evidence>
<dbReference type="GO" id="GO:0010008">
    <property type="term" value="C:endosome membrane"/>
    <property type="evidence" value="ECO:0007669"/>
    <property type="project" value="UniProtKB-SubCell"/>
</dbReference>
<keyword evidence="6 15" id="KW-0547">Nucleotide-binding</keyword>
<feature type="compositionally biased region" description="Basic and acidic residues" evidence="16">
    <location>
        <begin position="786"/>
        <end position="796"/>
    </location>
</feature>
<dbReference type="InterPro" id="IPR036390">
    <property type="entry name" value="WH_DNA-bd_sf"/>
</dbReference>
<dbReference type="CDD" id="cd03334">
    <property type="entry name" value="Fab1_TCP"/>
    <property type="match status" value="1"/>
</dbReference>
<feature type="domain" description="PIPK" evidence="19">
    <location>
        <begin position="1484"/>
        <end position="1815"/>
    </location>
</feature>
<dbReference type="GO" id="GO:0046854">
    <property type="term" value="P:phosphatidylinositol phosphate biosynthetic process"/>
    <property type="evidence" value="ECO:0007669"/>
    <property type="project" value="TreeGrafter"/>
</dbReference>
<feature type="region of interest" description="Disordered" evidence="16">
    <location>
        <begin position="95"/>
        <end position="156"/>
    </location>
</feature>
<evidence type="ECO:0000256" key="6">
    <source>
        <dbReference type="ARBA" id="ARBA00022741"/>
    </source>
</evidence>
<keyword evidence="8 14" id="KW-0863">Zinc-finger</keyword>
<dbReference type="CTD" id="37033"/>
<feature type="region of interest" description="Disordered" evidence="16">
    <location>
        <begin position="1432"/>
        <end position="1493"/>
    </location>
</feature>
<dbReference type="InterPro" id="IPR002498">
    <property type="entry name" value="PInositol-4-P-4/5-kinase_core"/>
</dbReference>
<dbReference type="OMA" id="QSVWNDT"/>
<evidence type="ECO:0000259" key="17">
    <source>
        <dbReference type="PROSITE" id="PS50178"/>
    </source>
</evidence>
<dbReference type="Gene3D" id="3.30.40.10">
    <property type="entry name" value="Zinc/RING finger domain, C3HC4 (zinc finger)"/>
    <property type="match status" value="1"/>
</dbReference>
<keyword evidence="5" id="KW-0479">Metal-binding</keyword>
<evidence type="ECO:0000256" key="16">
    <source>
        <dbReference type="SAM" id="MobiDB-lite"/>
    </source>
</evidence>
<evidence type="ECO:0000256" key="14">
    <source>
        <dbReference type="PROSITE-ProRule" id="PRU00091"/>
    </source>
</evidence>
<reference evidence="21" key="1">
    <citation type="submission" date="2025-08" db="UniProtKB">
        <authorList>
            <consortium name="RefSeq"/>
        </authorList>
    </citation>
    <scope>IDENTIFICATION</scope>
    <source>
        <strain evidence="21">15085-1641.00</strain>
        <tissue evidence="21">Whole body</tissue>
    </source>
</reference>
<dbReference type="InterPro" id="IPR000306">
    <property type="entry name" value="Znf_FYVE"/>
</dbReference>
<evidence type="ECO:0000256" key="1">
    <source>
        <dbReference type="ARBA" id="ARBA00004608"/>
    </source>
</evidence>
<evidence type="ECO:0000313" key="21">
    <source>
        <dbReference type="RefSeq" id="XP_023179590.2"/>
    </source>
</evidence>
<keyword evidence="3" id="KW-0597">Phosphoprotein</keyword>
<evidence type="ECO:0000256" key="7">
    <source>
        <dbReference type="ARBA" id="ARBA00022753"/>
    </source>
</evidence>
<feature type="domain" description="FYVE-type" evidence="17">
    <location>
        <begin position="205"/>
        <end position="265"/>
    </location>
</feature>
<evidence type="ECO:0000259" key="19">
    <source>
        <dbReference type="PROSITE" id="PS51455"/>
    </source>
</evidence>
<evidence type="ECO:0000256" key="11">
    <source>
        <dbReference type="ARBA" id="ARBA00022840"/>
    </source>
</evidence>
<dbReference type="SUPFAM" id="SSF46785">
    <property type="entry name" value="Winged helix' DNA-binding domain"/>
    <property type="match status" value="1"/>
</dbReference>
<feature type="region of interest" description="Disordered" evidence="16">
    <location>
        <begin position="891"/>
        <end position="916"/>
    </location>
</feature>
<name>A0A6J1MDS1_DROHY</name>
<keyword evidence="11 15" id="KW-0067">ATP-binding</keyword>
<evidence type="ECO:0000259" key="18">
    <source>
        <dbReference type="PROSITE" id="PS50186"/>
    </source>
</evidence>